<comment type="catalytic activity">
    <reaction evidence="1">
        <text>[E2 ubiquitin-conjugating enzyme]-S-ubiquitinyl-L-cysteine + [acceptor protein]-L-lysine = [E2 ubiquitin-conjugating enzyme]-L-cysteine + [acceptor protein]-N(6)-ubiquitinyl-L-lysine.</text>
        <dbReference type="EC" id="2.3.2.31"/>
    </reaction>
</comment>
<feature type="region of interest" description="Disordered" evidence="12">
    <location>
        <begin position="258"/>
        <end position="281"/>
    </location>
</feature>
<feature type="compositionally biased region" description="Low complexity" evidence="12">
    <location>
        <begin position="649"/>
        <end position="667"/>
    </location>
</feature>
<feature type="domain" description="RWD" evidence="14">
    <location>
        <begin position="14"/>
        <end position="166"/>
    </location>
</feature>
<comment type="caution">
    <text evidence="16">The sequence shown here is derived from an EMBL/GenBank/DDBJ whole genome shotgun (WGS) entry which is preliminary data.</text>
</comment>
<dbReference type="InterPro" id="IPR016135">
    <property type="entry name" value="UBQ-conjugating_enzyme/RWD"/>
</dbReference>
<dbReference type="SMART" id="SM00591">
    <property type="entry name" value="RWD"/>
    <property type="match status" value="1"/>
</dbReference>
<protein>
    <recommendedName>
        <fullName evidence="3">RBR-type E3 ubiquitin transferase</fullName>
        <ecNumber evidence="3">2.3.2.31</ecNumber>
    </recommendedName>
</protein>
<evidence type="ECO:0000256" key="8">
    <source>
        <dbReference type="ARBA" id="ARBA00022786"/>
    </source>
</evidence>
<evidence type="ECO:0000259" key="14">
    <source>
        <dbReference type="PROSITE" id="PS50908"/>
    </source>
</evidence>
<evidence type="ECO:0000256" key="5">
    <source>
        <dbReference type="ARBA" id="ARBA00022723"/>
    </source>
</evidence>
<feature type="region of interest" description="Disordered" evidence="12">
    <location>
        <begin position="57"/>
        <end position="76"/>
    </location>
</feature>
<dbReference type="FunFam" id="3.30.40.10:FF:000416">
    <property type="entry name" value="RBR-type E3 ubiquitin transferase"/>
    <property type="match status" value="1"/>
</dbReference>
<dbReference type="Pfam" id="PF05773">
    <property type="entry name" value="RWD"/>
    <property type="match status" value="1"/>
</dbReference>
<dbReference type="Gene3D" id="1.20.120.1750">
    <property type="match status" value="1"/>
</dbReference>
<proteinExistence type="inferred from homology"/>
<feature type="region of interest" description="Disordered" evidence="12">
    <location>
        <begin position="489"/>
        <end position="518"/>
    </location>
</feature>
<dbReference type="InterPro" id="IPR013083">
    <property type="entry name" value="Znf_RING/FYVE/PHD"/>
</dbReference>
<dbReference type="InterPro" id="IPR001841">
    <property type="entry name" value="Znf_RING"/>
</dbReference>
<evidence type="ECO:0000313" key="16">
    <source>
        <dbReference type="EMBL" id="KAJ8988055.1"/>
    </source>
</evidence>
<evidence type="ECO:0000259" key="13">
    <source>
        <dbReference type="PROSITE" id="PS50089"/>
    </source>
</evidence>
<dbReference type="InterPro" id="IPR006575">
    <property type="entry name" value="RWD_dom"/>
</dbReference>
<dbReference type="Pfam" id="PF01485">
    <property type="entry name" value="IBR"/>
    <property type="match status" value="1"/>
</dbReference>
<name>A0AAN6EMI0_EXODE</name>
<comment type="pathway">
    <text evidence="2">Protein modification; protein ubiquitination.</text>
</comment>
<feature type="compositionally biased region" description="Low complexity" evidence="12">
    <location>
        <begin position="718"/>
        <end position="752"/>
    </location>
</feature>
<feature type="compositionally biased region" description="Gly residues" evidence="12">
    <location>
        <begin position="610"/>
        <end position="625"/>
    </location>
</feature>
<sequence>MQDDPGTEDDERTIELSSIAAIYPELVVDAQDPYTATLELSVTPIKPLRIVFAPAADGAPPAPLTPPTSTEQDEDDLVDKPQLEGLTQLDTHELSHLPPVSLRITLPEGYPTTKPPVISVSVTPPWLPPSVLNKLKEDSAALWEELGKDQVVYTYIDHVQQEAENAFGLAGNPNVQLPGDLKLALLDFDLKTKREIFEKETFDCGICLEPKKGINCHRLLLCGHVFCVTCLQDFYKSCITEGDVDNVKCLSPNCGKEQAAETGPNGRPLKRRKQDRTLNPSELLQVPIEQELVQRYVRLKRKKRLEADKNTIYCPRQWCQGAARSKKHPKPDNPMGDVIEESSESDEEEESQLQQPKKKKSVDPESLPMSERLAVCEDCDFAFCCVCRKGWHGELARCSPRRQQELNEEEAASLAYLQRYSTGCPTCNAPCQKTMGCNHMICFKCKTHFCYLCSSYLMPDNPYSHFNDPKGQCYMRLWVLEAGDGENVDFDRPREIEIPPDSDDDDGHLSDADLDSDDEEDHLFAQIQPVILREADDEDDDTEDEEPAPDQRRNRDGNGNGNRNMHIEIVNFAARPGDAGQNPRRIALPERPRVPVVEPAPAPNPPRQGQGPGRRGGGGGGGGQQGNRQRAMNNEPARAMRGGGGGGPQQRNNNAPPQQRQAQPRPQVYARHPAAPDNVARRGGRVGAAAVLPQVNGNGNHIHNGRGAPAPRGPQPRPVAAAPRQGQGNHNNRQARAQGAQPAQPAAAANQAEARRVVGLERFLQLAMADQEDEWDSDELDEDDNLDLVLIHEEMRRQQRQRRGPLAG</sequence>
<feature type="compositionally biased region" description="Acidic residues" evidence="12">
    <location>
        <begin position="338"/>
        <end position="351"/>
    </location>
</feature>
<dbReference type="AlphaFoldDB" id="A0AAN6EMI0"/>
<dbReference type="Proteomes" id="UP001161757">
    <property type="component" value="Unassembled WGS sequence"/>
</dbReference>
<keyword evidence="9" id="KW-0862">Zinc</keyword>
<dbReference type="GO" id="GO:0008270">
    <property type="term" value="F:zinc ion binding"/>
    <property type="evidence" value="ECO:0007669"/>
    <property type="project" value="UniProtKB-KW"/>
</dbReference>
<feature type="domain" description="RING-type" evidence="15">
    <location>
        <begin position="200"/>
        <end position="477"/>
    </location>
</feature>
<feature type="compositionally biased region" description="Low complexity" evidence="12">
    <location>
        <begin position="626"/>
        <end position="640"/>
    </location>
</feature>
<dbReference type="GO" id="GO:0016567">
    <property type="term" value="P:protein ubiquitination"/>
    <property type="evidence" value="ECO:0007669"/>
    <property type="project" value="InterPro"/>
</dbReference>
<feature type="region of interest" description="Disordered" evidence="12">
    <location>
        <begin position="323"/>
        <end position="365"/>
    </location>
</feature>
<dbReference type="Gene3D" id="3.10.110.10">
    <property type="entry name" value="Ubiquitin Conjugating Enzyme"/>
    <property type="match status" value="1"/>
</dbReference>
<keyword evidence="6" id="KW-0677">Repeat</keyword>
<dbReference type="InterPro" id="IPR031127">
    <property type="entry name" value="E3_UB_ligase_RBR"/>
</dbReference>
<dbReference type="PROSITE" id="PS50089">
    <property type="entry name" value="ZF_RING_2"/>
    <property type="match status" value="1"/>
</dbReference>
<dbReference type="CDD" id="cd23134">
    <property type="entry name" value="RING-HC_ITT1-like"/>
    <property type="match status" value="1"/>
</dbReference>
<dbReference type="EC" id="2.3.2.31" evidence="3"/>
<keyword evidence="4" id="KW-0808">Transferase</keyword>
<evidence type="ECO:0000256" key="3">
    <source>
        <dbReference type="ARBA" id="ARBA00012251"/>
    </source>
</evidence>
<gene>
    <name evidence="16" type="ORF">HRR80_007832</name>
</gene>
<comment type="similarity">
    <text evidence="10">Belongs to the RBR family. RNF14 subfamily.</text>
</comment>
<evidence type="ECO:0000256" key="6">
    <source>
        <dbReference type="ARBA" id="ARBA00022737"/>
    </source>
</evidence>
<feature type="compositionally biased region" description="Acidic residues" evidence="12">
    <location>
        <begin position="535"/>
        <end position="548"/>
    </location>
</feature>
<keyword evidence="8" id="KW-0833">Ubl conjugation pathway</keyword>
<dbReference type="InterPro" id="IPR047548">
    <property type="entry name" value="Rcat_RBR_RNF14"/>
</dbReference>
<evidence type="ECO:0000256" key="11">
    <source>
        <dbReference type="PROSITE-ProRule" id="PRU00175"/>
    </source>
</evidence>
<reference evidence="16" key="1">
    <citation type="submission" date="2023-01" db="EMBL/GenBank/DDBJ databases">
        <title>Exophiala dermititidis isolated from Cystic Fibrosis Patient.</title>
        <authorList>
            <person name="Kurbessoian T."/>
            <person name="Crocker A."/>
            <person name="Murante D."/>
            <person name="Hogan D.A."/>
            <person name="Stajich J.E."/>
        </authorList>
    </citation>
    <scope>NUCLEOTIDE SEQUENCE</scope>
    <source>
        <strain evidence="16">Ex8</strain>
    </source>
</reference>
<dbReference type="InterPro" id="IPR044066">
    <property type="entry name" value="TRIAD_supradom"/>
</dbReference>
<dbReference type="PANTHER" id="PTHR11685">
    <property type="entry name" value="RBR FAMILY RING FINGER AND IBR DOMAIN-CONTAINING"/>
    <property type="match status" value="1"/>
</dbReference>
<evidence type="ECO:0000259" key="15">
    <source>
        <dbReference type="PROSITE" id="PS51873"/>
    </source>
</evidence>
<evidence type="ECO:0000256" key="12">
    <source>
        <dbReference type="SAM" id="MobiDB-lite"/>
    </source>
</evidence>
<evidence type="ECO:0000256" key="9">
    <source>
        <dbReference type="ARBA" id="ARBA00022833"/>
    </source>
</evidence>
<feature type="domain" description="RING-type" evidence="13">
    <location>
        <begin position="204"/>
        <end position="238"/>
    </location>
</feature>
<dbReference type="SUPFAM" id="SSF57850">
    <property type="entry name" value="RING/U-box"/>
    <property type="match status" value="2"/>
</dbReference>
<evidence type="ECO:0000256" key="2">
    <source>
        <dbReference type="ARBA" id="ARBA00004906"/>
    </source>
</evidence>
<dbReference type="PROSITE" id="PS51873">
    <property type="entry name" value="TRIAD"/>
    <property type="match status" value="1"/>
</dbReference>
<dbReference type="InterPro" id="IPR017907">
    <property type="entry name" value="Znf_RING_CS"/>
</dbReference>
<evidence type="ECO:0000256" key="10">
    <source>
        <dbReference type="ARBA" id="ARBA00044508"/>
    </source>
</evidence>
<evidence type="ECO:0000313" key="17">
    <source>
        <dbReference type="Proteomes" id="UP001161757"/>
    </source>
</evidence>
<dbReference type="PROSITE" id="PS00518">
    <property type="entry name" value="ZF_RING_1"/>
    <property type="match status" value="1"/>
</dbReference>
<keyword evidence="7 11" id="KW-0863">Zinc-finger</keyword>
<dbReference type="Gene3D" id="3.30.40.10">
    <property type="entry name" value="Zinc/RING finger domain, C3HC4 (zinc finger)"/>
    <property type="match status" value="1"/>
</dbReference>
<dbReference type="EMBL" id="JAJGCB010000020">
    <property type="protein sequence ID" value="KAJ8988055.1"/>
    <property type="molecule type" value="Genomic_DNA"/>
</dbReference>
<feature type="region of interest" description="Disordered" evidence="12">
    <location>
        <begin position="531"/>
        <end position="752"/>
    </location>
</feature>
<feature type="compositionally biased region" description="Low complexity" evidence="12">
    <location>
        <begin position="687"/>
        <end position="710"/>
    </location>
</feature>
<evidence type="ECO:0000256" key="4">
    <source>
        <dbReference type="ARBA" id="ARBA00022679"/>
    </source>
</evidence>
<dbReference type="SMART" id="SM00647">
    <property type="entry name" value="IBR"/>
    <property type="match status" value="2"/>
</dbReference>
<dbReference type="GO" id="GO:0061630">
    <property type="term" value="F:ubiquitin protein ligase activity"/>
    <property type="evidence" value="ECO:0007669"/>
    <property type="project" value="UniProtKB-EC"/>
</dbReference>
<accession>A0AAN6EMI0</accession>
<dbReference type="InterPro" id="IPR002867">
    <property type="entry name" value="IBR_dom"/>
</dbReference>
<organism evidence="16 17">
    <name type="scientific">Exophiala dermatitidis</name>
    <name type="common">Black yeast-like fungus</name>
    <name type="synonym">Wangiella dermatitidis</name>
    <dbReference type="NCBI Taxonomy" id="5970"/>
    <lineage>
        <taxon>Eukaryota</taxon>
        <taxon>Fungi</taxon>
        <taxon>Dikarya</taxon>
        <taxon>Ascomycota</taxon>
        <taxon>Pezizomycotina</taxon>
        <taxon>Eurotiomycetes</taxon>
        <taxon>Chaetothyriomycetidae</taxon>
        <taxon>Chaetothyriales</taxon>
        <taxon>Herpotrichiellaceae</taxon>
        <taxon>Exophiala</taxon>
    </lineage>
</organism>
<evidence type="ECO:0000256" key="1">
    <source>
        <dbReference type="ARBA" id="ARBA00001798"/>
    </source>
</evidence>
<dbReference type="CDD" id="cd20354">
    <property type="entry name" value="Rcat_RBR_RNF14"/>
    <property type="match status" value="1"/>
</dbReference>
<feature type="compositionally biased region" description="Acidic residues" evidence="12">
    <location>
        <begin position="498"/>
        <end position="518"/>
    </location>
</feature>
<dbReference type="PROSITE" id="PS50908">
    <property type="entry name" value="RWD"/>
    <property type="match status" value="1"/>
</dbReference>
<evidence type="ECO:0000256" key="7">
    <source>
        <dbReference type="ARBA" id="ARBA00022771"/>
    </source>
</evidence>
<dbReference type="CDD" id="cd23820">
    <property type="entry name" value="RWD_RNF14"/>
    <property type="match status" value="1"/>
</dbReference>
<dbReference type="SUPFAM" id="SSF54495">
    <property type="entry name" value="UBC-like"/>
    <property type="match status" value="1"/>
</dbReference>
<keyword evidence="5" id="KW-0479">Metal-binding</keyword>